<dbReference type="GO" id="GO:0008270">
    <property type="term" value="F:zinc ion binding"/>
    <property type="evidence" value="ECO:0007669"/>
    <property type="project" value="UniProtKB-KW"/>
</dbReference>
<dbReference type="GO" id="GO:0005634">
    <property type="term" value="C:nucleus"/>
    <property type="evidence" value="ECO:0007669"/>
    <property type="project" value="TreeGrafter"/>
</dbReference>
<dbReference type="AlphaFoldDB" id="A0AAN8ZQS0"/>
<dbReference type="Proteomes" id="UP001370490">
    <property type="component" value="Unassembled WGS sequence"/>
</dbReference>
<dbReference type="InterPro" id="IPR001841">
    <property type="entry name" value="Znf_RING"/>
</dbReference>
<comment type="caution">
    <text evidence="10">The sequence shown here is derived from an EMBL/GenBank/DDBJ whole genome shotgun (WGS) entry which is preliminary data.</text>
</comment>
<dbReference type="InterPro" id="IPR013083">
    <property type="entry name" value="Znf_RING/FYVE/PHD"/>
</dbReference>
<organism evidence="10 11">
    <name type="scientific">Dillenia turbinata</name>
    <dbReference type="NCBI Taxonomy" id="194707"/>
    <lineage>
        <taxon>Eukaryota</taxon>
        <taxon>Viridiplantae</taxon>
        <taxon>Streptophyta</taxon>
        <taxon>Embryophyta</taxon>
        <taxon>Tracheophyta</taxon>
        <taxon>Spermatophyta</taxon>
        <taxon>Magnoliopsida</taxon>
        <taxon>eudicotyledons</taxon>
        <taxon>Gunneridae</taxon>
        <taxon>Pentapetalae</taxon>
        <taxon>Dilleniales</taxon>
        <taxon>Dilleniaceae</taxon>
        <taxon>Dillenia</taxon>
    </lineage>
</organism>
<dbReference type="PANTHER" id="PTHR22937:SF222">
    <property type="entry name" value="RING-TYPE E3 UBIQUITIN TRANSFERASE"/>
    <property type="match status" value="1"/>
</dbReference>
<dbReference type="PANTHER" id="PTHR22937">
    <property type="entry name" value="E3 UBIQUITIN-PROTEIN LIGASE RNF165"/>
    <property type="match status" value="1"/>
</dbReference>
<keyword evidence="4" id="KW-0479">Metal-binding</keyword>
<dbReference type="Pfam" id="PF13639">
    <property type="entry name" value="zf-RING_2"/>
    <property type="match status" value="1"/>
</dbReference>
<dbReference type="GO" id="GO:0061630">
    <property type="term" value="F:ubiquitin protein ligase activity"/>
    <property type="evidence" value="ECO:0007669"/>
    <property type="project" value="UniProtKB-EC"/>
</dbReference>
<dbReference type="InterPro" id="IPR045191">
    <property type="entry name" value="MBR1/2-like"/>
</dbReference>
<protein>
    <recommendedName>
        <fullName evidence="2">RING-type E3 ubiquitin transferase</fullName>
        <ecNumber evidence="2">2.3.2.27</ecNumber>
    </recommendedName>
</protein>
<evidence type="ECO:0000259" key="9">
    <source>
        <dbReference type="PROSITE" id="PS50089"/>
    </source>
</evidence>
<proteinExistence type="predicted"/>
<name>A0AAN8ZQS0_9MAGN</name>
<gene>
    <name evidence="10" type="ORF">RJ641_000139</name>
</gene>
<accession>A0AAN8ZQS0</accession>
<evidence type="ECO:0000256" key="3">
    <source>
        <dbReference type="ARBA" id="ARBA00022679"/>
    </source>
</evidence>
<dbReference type="EMBL" id="JBAMMX010000001">
    <property type="protein sequence ID" value="KAK6946666.1"/>
    <property type="molecule type" value="Genomic_DNA"/>
</dbReference>
<dbReference type="SUPFAM" id="SSF57850">
    <property type="entry name" value="RING/U-box"/>
    <property type="match status" value="1"/>
</dbReference>
<dbReference type="Gene3D" id="3.30.40.10">
    <property type="entry name" value="Zinc/RING finger domain, C3HC4 (zinc finger)"/>
    <property type="match status" value="1"/>
</dbReference>
<evidence type="ECO:0000256" key="8">
    <source>
        <dbReference type="PROSITE-ProRule" id="PRU00175"/>
    </source>
</evidence>
<comment type="catalytic activity">
    <reaction evidence="1">
        <text>S-ubiquitinyl-[E2 ubiquitin-conjugating enzyme]-L-cysteine + [acceptor protein]-L-lysine = [E2 ubiquitin-conjugating enzyme]-L-cysteine + N(6)-ubiquitinyl-[acceptor protein]-L-lysine.</text>
        <dbReference type="EC" id="2.3.2.27"/>
    </reaction>
</comment>
<evidence type="ECO:0000256" key="7">
    <source>
        <dbReference type="ARBA" id="ARBA00022833"/>
    </source>
</evidence>
<dbReference type="CDD" id="cd16469">
    <property type="entry name" value="RING-H2_RNF24-like"/>
    <property type="match status" value="1"/>
</dbReference>
<dbReference type="EC" id="2.3.2.27" evidence="2"/>
<keyword evidence="11" id="KW-1185">Reference proteome</keyword>
<dbReference type="SMART" id="SM00184">
    <property type="entry name" value="RING"/>
    <property type="match status" value="1"/>
</dbReference>
<evidence type="ECO:0000256" key="1">
    <source>
        <dbReference type="ARBA" id="ARBA00000900"/>
    </source>
</evidence>
<sequence length="573" mass="62537">MDSQDPYSKRTTWHRIHRMGQRTVSCSSQLTDLGMSQPGEGHLHPEPCMFLGSAANYPQPNIYSPFPASSNAANHGFHQLPENHINAIFYGMPPYNGVQQRHPSANLNLGVGIPPNFYDPYMAVPSGAGVFPLPPNHVSSCQLPPSSNYGVIGLSADEYGRNNQFMDGFRGSCKRKNFEGVPGYSHQLTAAGSSTSSVAPINTRHFEAGVTAVMASTPFPVPQYRGMGNPSNMEAGSHRSVRNRSGATGLDPFPAHNHNYMVQGNYGGHSLQPVGSPRLDQQLSCNRGAGGTLVWSQAPAIPYIHESNFNGASMDIRTSGVDGYHDASGNRSSTDLLPPFPVNQQHNLNHPSMQGLGGHNVNFIPQTQASLRRHPATNSFRHGPGNPSQDMEMGLRHPGPVPSGGLRMYQPHRQGVIPERTLRHHNIAHFRVLPTDEIAILEIPGFYDVGNGIDHHQDMRLDIDDMSYEDLLALAERIGNVSTGLSEDTILTHLRTKIYDSSIKSINLEEMGCAEQETDSCIICLEDFANQDKVAILDCGHEYHADCLKKWLLVKNVCPICKSSATATEGKDA</sequence>
<evidence type="ECO:0000256" key="6">
    <source>
        <dbReference type="ARBA" id="ARBA00022786"/>
    </source>
</evidence>
<keyword evidence="7" id="KW-0862">Zinc</keyword>
<evidence type="ECO:0000313" key="10">
    <source>
        <dbReference type="EMBL" id="KAK6946666.1"/>
    </source>
</evidence>
<feature type="domain" description="RING-type" evidence="9">
    <location>
        <begin position="521"/>
        <end position="562"/>
    </location>
</feature>
<evidence type="ECO:0000256" key="4">
    <source>
        <dbReference type="ARBA" id="ARBA00022723"/>
    </source>
</evidence>
<evidence type="ECO:0000256" key="2">
    <source>
        <dbReference type="ARBA" id="ARBA00012483"/>
    </source>
</evidence>
<evidence type="ECO:0000256" key="5">
    <source>
        <dbReference type="ARBA" id="ARBA00022771"/>
    </source>
</evidence>
<keyword evidence="5 8" id="KW-0863">Zinc-finger</keyword>
<keyword evidence="3" id="KW-0808">Transferase</keyword>
<reference evidence="10 11" key="1">
    <citation type="submission" date="2023-12" db="EMBL/GenBank/DDBJ databases">
        <title>A high-quality genome assembly for Dillenia turbinata (Dilleniales).</title>
        <authorList>
            <person name="Chanderbali A."/>
        </authorList>
    </citation>
    <scope>NUCLEOTIDE SEQUENCE [LARGE SCALE GENOMIC DNA]</scope>
    <source>
        <strain evidence="10">LSX21</strain>
        <tissue evidence="10">Leaf</tissue>
    </source>
</reference>
<evidence type="ECO:0000313" key="11">
    <source>
        <dbReference type="Proteomes" id="UP001370490"/>
    </source>
</evidence>
<keyword evidence="6" id="KW-0833">Ubl conjugation pathway</keyword>
<dbReference type="PROSITE" id="PS50089">
    <property type="entry name" value="ZF_RING_2"/>
    <property type="match status" value="1"/>
</dbReference>